<dbReference type="RefSeq" id="WP_345209168.1">
    <property type="nucleotide sequence ID" value="NZ_BAABFT010000001.1"/>
</dbReference>
<dbReference type="EMBL" id="BAABFT010000001">
    <property type="protein sequence ID" value="GAA4308612.1"/>
    <property type="molecule type" value="Genomic_DNA"/>
</dbReference>
<evidence type="ECO:0000313" key="2">
    <source>
        <dbReference type="EMBL" id="GAA4308612.1"/>
    </source>
</evidence>
<feature type="chain" id="PRO_5046806892" description="Lipocalin-like protein" evidence="1">
    <location>
        <begin position="21"/>
        <end position="130"/>
    </location>
</feature>
<gene>
    <name evidence="2" type="ORF">GCM10023149_02590</name>
</gene>
<evidence type="ECO:0000313" key="3">
    <source>
        <dbReference type="Proteomes" id="UP001500582"/>
    </source>
</evidence>
<keyword evidence="3" id="KW-1185">Reference proteome</keyword>
<organism evidence="2 3">
    <name type="scientific">Mucilaginibacter gynuensis</name>
    <dbReference type="NCBI Taxonomy" id="1302236"/>
    <lineage>
        <taxon>Bacteria</taxon>
        <taxon>Pseudomonadati</taxon>
        <taxon>Bacteroidota</taxon>
        <taxon>Sphingobacteriia</taxon>
        <taxon>Sphingobacteriales</taxon>
        <taxon>Sphingobacteriaceae</taxon>
        <taxon>Mucilaginibacter</taxon>
    </lineage>
</organism>
<comment type="caution">
    <text evidence="2">The sequence shown here is derived from an EMBL/GenBank/DDBJ whole genome shotgun (WGS) entry which is preliminary data.</text>
</comment>
<accession>A0ABP8FPZ4</accession>
<dbReference type="Gene3D" id="2.40.128.490">
    <property type="entry name" value="Uncharacterised protein PF14869, DUF4488"/>
    <property type="match status" value="1"/>
</dbReference>
<reference evidence="3" key="1">
    <citation type="journal article" date="2019" name="Int. J. Syst. Evol. Microbiol.">
        <title>The Global Catalogue of Microorganisms (GCM) 10K type strain sequencing project: providing services to taxonomists for standard genome sequencing and annotation.</title>
        <authorList>
            <consortium name="The Broad Institute Genomics Platform"/>
            <consortium name="The Broad Institute Genome Sequencing Center for Infectious Disease"/>
            <person name="Wu L."/>
            <person name="Ma J."/>
        </authorList>
    </citation>
    <scope>NUCLEOTIDE SEQUENCE [LARGE SCALE GENOMIC DNA]</scope>
    <source>
        <strain evidence="3">JCM 17705</strain>
    </source>
</reference>
<proteinExistence type="predicted"/>
<dbReference type="Proteomes" id="UP001500582">
    <property type="component" value="Unassembled WGS sequence"/>
</dbReference>
<evidence type="ECO:0000256" key="1">
    <source>
        <dbReference type="SAM" id="SignalP"/>
    </source>
</evidence>
<name>A0ABP8FPZ4_9SPHI</name>
<evidence type="ECO:0008006" key="4">
    <source>
        <dbReference type="Google" id="ProtNLM"/>
    </source>
</evidence>
<feature type="signal peptide" evidence="1">
    <location>
        <begin position="1"/>
        <end position="20"/>
    </location>
</feature>
<keyword evidence="1" id="KW-0732">Signal</keyword>
<protein>
    <recommendedName>
        <fullName evidence="4">Lipocalin-like protein</fullName>
    </recommendedName>
</protein>
<sequence>MKKILAAFLVVALLSSFNSPNLKGLWQYCGETFNGKRNAASADYTLQRKYDKKHFEAIVLEKGEKPYTYESGDYSLNADTCLETQTFCAQKSATLGKTITYTYTIINDTLTFKGILPNGNTVESYWKKVK</sequence>